<keyword evidence="1" id="KW-1133">Transmembrane helix</keyword>
<proteinExistence type="predicted"/>
<name>A0ABS9NK95_9NEIS</name>
<feature type="transmembrane region" description="Helical" evidence="1">
    <location>
        <begin position="50"/>
        <end position="74"/>
    </location>
</feature>
<accession>A0ABS9NK95</accession>
<sequence length="285" mass="31995">MRESEDYYGYGNYDDGMLHLLDTPSWRPISDSLIWVKHTLLLLGGRLPQWILAILLMIFSTASIMWGLMIVLSVPYIKNAMNQHEWWAGVLSVAIFLFIQVLPLLFAAGLVSIAAGVSEERSFVFGRLFSGFGEQKWTLVRLHLFWLLVAFACLMAIGKLGSQPAGTGDEIIWLCVGLILLFFLCNWMSLPLIMLQGMPAAKAIQMSLKGSLKNIVQLSGFLLIILVLAFFLLALFTVKMGEMVRIENNLGIVVGLLVFYAVVFPILPVISYVSYRNIWTNRPLT</sequence>
<feature type="transmembrane region" description="Helical" evidence="1">
    <location>
        <begin position="137"/>
        <end position="158"/>
    </location>
</feature>
<reference evidence="2 3" key="1">
    <citation type="submission" date="2022-02" db="EMBL/GenBank/DDBJ databases">
        <title>Genome sequence data of Kingella unionensis sp. nov. strain CICC 24913 (CCUG 75125).</title>
        <authorList>
            <person name="Xiao M."/>
        </authorList>
    </citation>
    <scope>NUCLEOTIDE SEQUENCE [LARGE SCALE GENOMIC DNA]</scope>
    <source>
        <strain evidence="2 3">CICC 24913</strain>
    </source>
</reference>
<dbReference type="EMBL" id="JAKOOW010000006">
    <property type="protein sequence ID" value="MCG6503204.1"/>
    <property type="molecule type" value="Genomic_DNA"/>
</dbReference>
<dbReference type="Proteomes" id="UP001298424">
    <property type="component" value="Unassembled WGS sequence"/>
</dbReference>
<keyword evidence="3" id="KW-1185">Reference proteome</keyword>
<keyword evidence="1" id="KW-0472">Membrane</keyword>
<feature type="transmembrane region" description="Helical" evidence="1">
    <location>
        <begin position="250"/>
        <end position="275"/>
    </location>
</feature>
<feature type="transmembrane region" description="Helical" evidence="1">
    <location>
        <begin position="215"/>
        <end position="238"/>
    </location>
</feature>
<feature type="transmembrane region" description="Helical" evidence="1">
    <location>
        <begin position="86"/>
        <end position="117"/>
    </location>
</feature>
<evidence type="ECO:0000256" key="1">
    <source>
        <dbReference type="SAM" id="Phobius"/>
    </source>
</evidence>
<evidence type="ECO:0000313" key="3">
    <source>
        <dbReference type="Proteomes" id="UP001298424"/>
    </source>
</evidence>
<gene>
    <name evidence="2" type="ORF">MB824_01635</name>
</gene>
<organism evidence="2 3">
    <name type="scientific">Kingella pumchi</name>
    <dbReference type="NCBI Taxonomy" id="2779506"/>
    <lineage>
        <taxon>Bacteria</taxon>
        <taxon>Pseudomonadati</taxon>
        <taxon>Pseudomonadota</taxon>
        <taxon>Betaproteobacteria</taxon>
        <taxon>Neisseriales</taxon>
        <taxon>Neisseriaceae</taxon>
        <taxon>Kingella</taxon>
    </lineage>
</organism>
<feature type="transmembrane region" description="Helical" evidence="1">
    <location>
        <begin position="170"/>
        <end position="195"/>
    </location>
</feature>
<protein>
    <submittedName>
        <fullName evidence="2">Uncharacterized protein</fullName>
    </submittedName>
</protein>
<evidence type="ECO:0000313" key="2">
    <source>
        <dbReference type="EMBL" id="MCG6503204.1"/>
    </source>
</evidence>
<dbReference type="RefSeq" id="WP_238745303.1">
    <property type="nucleotide sequence ID" value="NZ_JAKOOW010000006.1"/>
</dbReference>
<comment type="caution">
    <text evidence="2">The sequence shown here is derived from an EMBL/GenBank/DDBJ whole genome shotgun (WGS) entry which is preliminary data.</text>
</comment>
<keyword evidence="1" id="KW-0812">Transmembrane</keyword>